<dbReference type="Proteomes" id="UP000037505">
    <property type="component" value="Unassembled WGS sequence"/>
</dbReference>
<keyword evidence="8" id="KW-1185">Reference proteome</keyword>
<dbReference type="Pfam" id="PF00172">
    <property type="entry name" value="Zn_clus"/>
    <property type="match status" value="1"/>
</dbReference>
<accession>A0A0L1IZV5</accession>
<keyword evidence="4" id="KW-0539">Nucleus</keyword>
<evidence type="ECO:0000313" key="8">
    <source>
        <dbReference type="Proteomes" id="UP000037505"/>
    </source>
</evidence>
<dbReference type="EMBL" id="JNOM01000175">
    <property type="protein sequence ID" value="KNG85049.1"/>
    <property type="molecule type" value="Genomic_DNA"/>
</dbReference>
<evidence type="ECO:0000256" key="3">
    <source>
        <dbReference type="ARBA" id="ARBA00023163"/>
    </source>
</evidence>
<feature type="compositionally biased region" description="Polar residues" evidence="5">
    <location>
        <begin position="112"/>
        <end position="130"/>
    </location>
</feature>
<feature type="region of interest" description="Disordered" evidence="5">
    <location>
        <begin position="64"/>
        <end position="130"/>
    </location>
</feature>
<evidence type="ECO:0000256" key="4">
    <source>
        <dbReference type="ARBA" id="ARBA00023242"/>
    </source>
</evidence>
<reference evidence="7 8" key="1">
    <citation type="submission" date="2014-06" db="EMBL/GenBank/DDBJ databases">
        <title>The Genome of the Aflatoxigenic Filamentous Fungus Aspergillus nomius.</title>
        <authorList>
            <person name="Moore M.G."/>
            <person name="Shannon B.M."/>
            <person name="Brian M.M."/>
        </authorList>
    </citation>
    <scope>NUCLEOTIDE SEQUENCE [LARGE SCALE GENOMIC DNA]</scope>
    <source>
        <strain evidence="7 8">NRRL 13137</strain>
    </source>
</reference>
<dbReference type="CDD" id="cd00067">
    <property type="entry name" value="GAL4"/>
    <property type="match status" value="1"/>
</dbReference>
<protein>
    <submittedName>
        <fullName evidence="7">C6 transcription factor</fullName>
    </submittedName>
</protein>
<dbReference type="PANTHER" id="PTHR47657">
    <property type="entry name" value="STEROL REGULATORY ELEMENT-BINDING PROTEIN ECM22"/>
    <property type="match status" value="1"/>
</dbReference>
<evidence type="ECO:0000313" key="7">
    <source>
        <dbReference type="EMBL" id="KNG85049.1"/>
    </source>
</evidence>
<dbReference type="AlphaFoldDB" id="A0A0L1IZV5"/>
<gene>
    <name evidence="7" type="ORF">ANOM_006963</name>
</gene>
<dbReference type="PANTHER" id="PTHR47657:SF14">
    <property type="entry name" value="ZN(2)-C6 FUNGAL-TYPE DOMAIN-CONTAINING PROTEIN"/>
    <property type="match status" value="1"/>
</dbReference>
<evidence type="ECO:0000259" key="6">
    <source>
        <dbReference type="PROSITE" id="PS50048"/>
    </source>
</evidence>
<dbReference type="InterPro" id="IPR021858">
    <property type="entry name" value="Fun_TF"/>
</dbReference>
<evidence type="ECO:0000256" key="5">
    <source>
        <dbReference type="SAM" id="MobiDB-lite"/>
    </source>
</evidence>
<dbReference type="GO" id="GO:0009893">
    <property type="term" value="P:positive regulation of metabolic process"/>
    <property type="evidence" value="ECO:0007669"/>
    <property type="project" value="UniProtKB-ARBA"/>
</dbReference>
<sequence length="573" mass="63304">MPSDTTLPGLQVTGFRLRRTHEKSRNGCTRCKQQRKKCDELRPSCSRCTKRMYRCRYRNCPSDGGNLSEQQEPTHLPVPPKSPTVVIPGSGSPSATSSDRLSVSSPPPCGQPSASSSLGTNEESPVLNSNFPGTLDAAELDLLAHYITHTSQSIPVDDLDVYALSIGVPNLALNCKVVMSSLLALAAACRCHDIAKRAQTLLDHQSLMQIQRLLALAERHHRASLRHIQTAMHNSQSYDYVLANAALMVLYASASHSIRVHLAATAKQCRQRLPDALLPQHSQWISFTRAAHTASTAVLSDTVNAPDNVQSSIPCPVIDTGPNVPTPVFRSTHVSSPQDGPSENTKRLFLPLVASTYARALENLRRRAESTAALLERAEPSACNNVQLHASLETVRVLEKCASLALSTREGHDSAKSPRNQALPSDRYSRVSPWVARYMISVTSMESPRVLRRIIMSFLNEAPAEYLTLVRSVLDSPSMQARAESWMTQDSPRAEAPSLNPTDLLAMDIFAHWLVLVMLLDGVWWIGDIGQWELGQVMSLMKTQKLLDDSRETWWPESMYLVKRELTPNVQQS</sequence>
<organism evidence="7 8">
    <name type="scientific">Aspergillus nomiae NRRL (strain ATCC 15546 / NRRL 13137 / CBS 260.88 / M93)</name>
    <dbReference type="NCBI Taxonomy" id="1509407"/>
    <lineage>
        <taxon>Eukaryota</taxon>
        <taxon>Fungi</taxon>
        <taxon>Dikarya</taxon>
        <taxon>Ascomycota</taxon>
        <taxon>Pezizomycotina</taxon>
        <taxon>Eurotiomycetes</taxon>
        <taxon>Eurotiomycetidae</taxon>
        <taxon>Eurotiales</taxon>
        <taxon>Aspergillaceae</taxon>
        <taxon>Aspergillus</taxon>
        <taxon>Aspergillus subgen. Circumdati</taxon>
    </lineage>
</organism>
<dbReference type="GeneID" id="26808767"/>
<dbReference type="OrthoDB" id="5295362at2759"/>
<dbReference type="PROSITE" id="PS50048">
    <property type="entry name" value="ZN2_CY6_FUNGAL_2"/>
    <property type="match status" value="1"/>
</dbReference>
<dbReference type="InterPro" id="IPR036864">
    <property type="entry name" value="Zn2-C6_fun-type_DNA-bd_sf"/>
</dbReference>
<evidence type="ECO:0000256" key="1">
    <source>
        <dbReference type="ARBA" id="ARBA00023015"/>
    </source>
</evidence>
<name>A0A0L1IZV5_ASPN3</name>
<dbReference type="GO" id="GO:0003677">
    <property type="term" value="F:DNA binding"/>
    <property type="evidence" value="ECO:0007669"/>
    <property type="project" value="UniProtKB-KW"/>
</dbReference>
<proteinExistence type="predicted"/>
<dbReference type="PROSITE" id="PS00463">
    <property type="entry name" value="ZN2_CY6_FUNGAL_1"/>
    <property type="match status" value="1"/>
</dbReference>
<dbReference type="Gene3D" id="4.10.240.10">
    <property type="entry name" value="Zn(2)-C6 fungal-type DNA-binding domain"/>
    <property type="match status" value="1"/>
</dbReference>
<dbReference type="GO" id="GO:0000981">
    <property type="term" value="F:DNA-binding transcription factor activity, RNA polymerase II-specific"/>
    <property type="evidence" value="ECO:0007669"/>
    <property type="project" value="InterPro"/>
</dbReference>
<dbReference type="STRING" id="1509407.A0A0L1IZV5"/>
<keyword evidence="2" id="KW-0238">DNA-binding</keyword>
<dbReference type="Pfam" id="PF11951">
    <property type="entry name" value="Fungal_trans_2"/>
    <property type="match status" value="1"/>
</dbReference>
<feature type="compositionally biased region" description="Polar residues" evidence="5">
    <location>
        <begin position="91"/>
        <end position="104"/>
    </location>
</feature>
<dbReference type="InterPro" id="IPR001138">
    <property type="entry name" value="Zn2Cys6_DnaBD"/>
</dbReference>
<keyword evidence="3" id="KW-0804">Transcription</keyword>
<dbReference type="RefSeq" id="XP_015405972.1">
    <property type="nucleotide sequence ID" value="XM_015552219.1"/>
</dbReference>
<dbReference type="SMART" id="SM00066">
    <property type="entry name" value="GAL4"/>
    <property type="match status" value="1"/>
</dbReference>
<dbReference type="SUPFAM" id="SSF57701">
    <property type="entry name" value="Zn2/Cys6 DNA-binding domain"/>
    <property type="match status" value="1"/>
</dbReference>
<keyword evidence="1" id="KW-0805">Transcription regulation</keyword>
<feature type="domain" description="Zn(2)-C6 fungal-type" evidence="6">
    <location>
        <begin position="27"/>
        <end position="57"/>
    </location>
</feature>
<comment type="caution">
    <text evidence="7">The sequence shown here is derived from an EMBL/GenBank/DDBJ whole genome shotgun (WGS) entry which is preliminary data.</text>
</comment>
<dbReference type="GO" id="GO:0008270">
    <property type="term" value="F:zinc ion binding"/>
    <property type="evidence" value="ECO:0007669"/>
    <property type="project" value="InterPro"/>
</dbReference>
<dbReference type="InterPro" id="IPR052400">
    <property type="entry name" value="Zn2-C6_fungal_TF"/>
</dbReference>
<evidence type="ECO:0000256" key="2">
    <source>
        <dbReference type="ARBA" id="ARBA00023125"/>
    </source>
</evidence>